<dbReference type="InterPro" id="IPR011990">
    <property type="entry name" value="TPR-like_helical_dom_sf"/>
</dbReference>
<name>F8EV83_ZYMMT</name>
<accession>F8EV83</accession>
<dbReference type="Pfam" id="PF14559">
    <property type="entry name" value="TPR_19"/>
    <property type="match status" value="1"/>
</dbReference>
<dbReference type="KEGG" id="zmp:Zymop_1411"/>
<sequence length="304" mass="33308">MSTLGLNSADQKAIDTFRREAVEPSQTKLVLLYFTASWCNPCKTFGPLLEKVVKGYTAKGVTLIKFDIDQNKIIADQLRVQSVPTVYALFQGQLVADLTPARSESQIKQSLDQLLSQLPIEAGDNSQANVADLLAMGNNILDSGDAERACSIFGQIYDMEPDDPAVIGSYARALIMTGDVHKAESVLSNLPETVADKPEVHRALSALKLAQQAMSVDVDQLGALRAKVAAYPDDDEARFTLAGDLMAIDDRDGAADQLFAILEHDRNWNEGAARTKLLQLFEVVGIEDPWVSTQRRRLSAILFR</sequence>
<dbReference type="PROSITE" id="PS51352">
    <property type="entry name" value="THIOREDOXIN_2"/>
    <property type="match status" value="1"/>
</dbReference>
<dbReference type="SUPFAM" id="SSF48452">
    <property type="entry name" value="TPR-like"/>
    <property type="match status" value="1"/>
</dbReference>
<gene>
    <name evidence="2" type="ordered locus">Zymop_1411</name>
</gene>
<dbReference type="EMBL" id="CP002865">
    <property type="protein sequence ID" value="AEI38301.1"/>
    <property type="molecule type" value="Genomic_DNA"/>
</dbReference>
<dbReference type="PANTHER" id="PTHR45663">
    <property type="entry name" value="GEO12009P1"/>
    <property type="match status" value="1"/>
</dbReference>
<dbReference type="PANTHER" id="PTHR45663:SF11">
    <property type="entry name" value="GEO12009P1"/>
    <property type="match status" value="1"/>
</dbReference>
<evidence type="ECO:0000313" key="3">
    <source>
        <dbReference type="Proteomes" id="UP000000491"/>
    </source>
</evidence>
<dbReference type="RefSeq" id="WP_013934689.1">
    <property type="nucleotide sequence ID" value="NC_015709.1"/>
</dbReference>
<reference evidence="2 3" key="1">
    <citation type="journal article" date="2011" name="J. Bacteriol.">
        <title>Genome sequence of the ethanol-producing Zymomonas mobilis subsp. pomaceae lectotype strain ATCC 29192.</title>
        <authorList>
            <person name="Kouvelis V.N."/>
            <person name="Davenport K.W."/>
            <person name="Brettin T.S."/>
            <person name="Bruce D."/>
            <person name="Detter C."/>
            <person name="Han C.S."/>
            <person name="Nolan M."/>
            <person name="Tapia R."/>
            <person name="Damoulaki A."/>
            <person name="Kyrpides N.C."/>
            <person name="Typas M.A."/>
            <person name="Pappas K.M."/>
        </authorList>
    </citation>
    <scope>NUCLEOTIDE SEQUENCE [LARGE SCALE GENOMIC DNA]</scope>
    <source>
        <strain evidence="3">ATCC 29192 / DSM 22645 / JCM 10191 / CCUG 17912 / NBRC 13757 / NCIMB 11200 / NRRL B-4491 / Barker I</strain>
    </source>
</reference>
<dbReference type="Pfam" id="PF00085">
    <property type="entry name" value="Thioredoxin"/>
    <property type="match status" value="1"/>
</dbReference>
<dbReference type="Gene3D" id="3.40.30.10">
    <property type="entry name" value="Glutaredoxin"/>
    <property type="match status" value="1"/>
</dbReference>
<proteinExistence type="predicted"/>
<dbReference type="Gene3D" id="1.25.40.10">
    <property type="entry name" value="Tetratricopeptide repeat domain"/>
    <property type="match status" value="2"/>
</dbReference>
<organism evidence="2 3">
    <name type="scientific">Zymomonas mobilis subsp. pomaceae (strain ATCC 29192 / DSM 22645 / JCM 10191 / CCUG 17912 / NBRC 13757 / NCIMB 11200 / NRRL B-4491 / Barker I)</name>
    <dbReference type="NCBI Taxonomy" id="579138"/>
    <lineage>
        <taxon>Bacteria</taxon>
        <taxon>Pseudomonadati</taxon>
        <taxon>Pseudomonadota</taxon>
        <taxon>Alphaproteobacteria</taxon>
        <taxon>Sphingomonadales</taxon>
        <taxon>Zymomonadaceae</taxon>
        <taxon>Zymomonas</taxon>
    </lineage>
</organism>
<dbReference type="InterPro" id="IPR036249">
    <property type="entry name" value="Thioredoxin-like_sf"/>
</dbReference>
<evidence type="ECO:0000259" key="1">
    <source>
        <dbReference type="PROSITE" id="PS51352"/>
    </source>
</evidence>
<dbReference type="GO" id="GO:0006950">
    <property type="term" value="P:response to stress"/>
    <property type="evidence" value="ECO:0007669"/>
    <property type="project" value="UniProtKB-ARBA"/>
</dbReference>
<feature type="domain" description="Thioredoxin" evidence="1">
    <location>
        <begin position="2"/>
        <end position="116"/>
    </location>
</feature>
<dbReference type="CDD" id="cd02947">
    <property type="entry name" value="TRX_family"/>
    <property type="match status" value="1"/>
</dbReference>
<dbReference type="AlphaFoldDB" id="F8EV83"/>
<dbReference type="PATRIC" id="fig|579138.3.peg.1496"/>
<dbReference type="Proteomes" id="UP000000491">
    <property type="component" value="Chromosome"/>
</dbReference>
<dbReference type="GO" id="GO:0005737">
    <property type="term" value="C:cytoplasm"/>
    <property type="evidence" value="ECO:0007669"/>
    <property type="project" value="TreeGrafter"/>
</dbReference>
<dbReference type="HOGENOM" id="CLU_046120_1_1_5"/>
<dbReference type="GO" id="GO:0015035">
    <property type="term" value="F:protein-disulfide reductase activity"/>
    <property type="evidence" value="ECO:0007669"/>
    <property type="project" value="TreeGrafter"/>
</dbReference>
<dbReference type="eggNOG" id="COG3118">
    <property type="taxonomic scope" value="Bacteria"/>
</dbReference>
<dbReference type="Pfam" id="PF14561">
    <property type="entry name" value="TPR_20"/>
    <property type="match status" value="1"/>
</dbReference>
<dbReference type="InterPro" id="IPR013766">
    <property type="entry name" value="Thioredoxin_domain"/>
</dbReference>
<dbReference type="STRING" id="579138.Zymop_1411"/>
<evidence type="ECO:0000313" key="2">
    <source>
        <dbReference type="EMBL" id="AEI38301.1"/>
    </source>
</evidence>
<protein>
    <submittedName>
        <fullName evidence="2">Thioredoxin domain protein</fullName>
    </submittedName>
</protein>
<dbReference type="SUPFAM" id="SSF52833">
    <property type="entry name" value="Thioredoxin-like"/>
    <property type="match status" value="1"/>
</dbReference>